<evidence type="ECO:0000313" key="2">
    <source>
        <dbReference type="EMBL" id="CTR09627.1"/>
    </source>
</evidence>
<name>A0A0K3CLP4_RHOTO</name>
<evidence type="ECO:0000256" key="1">
    <source>
        <dbReference type="SAM" id="MobiDB-lite"/>
    </source>
</evidence>
<reference evidence="2 3" key="1">
    <citation type="submission" date="2015-07" db="EMBL/GenBank/DDBJ databases">
        <authorList>
            <person name="Cajimat M.N.B."/>
            <person name="Milazzo M.L."/>
            <person name="Fulhorst C.F."/>
        </authorList>
    </citation>
    <scope>NUCLEOTIDE SEQUENCE [LARGE SCALE GENOMIC DNA]</scope>
    <source>
        <strain evidence="2">Single colony</strain>
    </source>
</reference>
<dbReference type="EMBL" id="CWKI01000010">
    <property type="protein sequence ID" value="CTR09627.1"/>
    <property type="molecule type" value="Genomic_DNA"/>
</dbReference>
<dbReference type="Proteomes" id="UP000199069">
    <property type="component" value="Unassembled WGS sequence"/>
</dbReference>
<accession>A0A0K3CLP4</accession>
<proteinExistence type="predicted"/>
<keyword evidence="3" id="KW-1185">Reference proteome</keyword>
<dbReference type="AlphaFoldDB" id="A0A0K3CLP4"/>
<organism evidence="2 3">
    <name type="scientific">Rhodotorula toruloides</name>
    <name type="common">Yeast</name>
    <name type="synonym">Rhodosporidium toruloides</name>
    <dbReference type="NCBI Taxonomy" id="5286"/>
    <lineage>
        <taxon>Eukaryota</taxon>
        <taxon>Fungi</taxon>
        <taxon>Dikarya</taxon>
        <taxon>Basidiomycota</taxon>
        <taxon>Pucciniomycotina</taxon>
        <taxon>Microbotryomycetes</taxon>
        <taxon>Sporidiobolales</taxon>
        <taxon>Sporidiobolaceae</taxon>
        <taxon>Rhodotorula</taxon>
    </lineage>
</organism>
<protein>
    <submittedName>
        <fullName evidence="2">BY PROTMAP: gi|342319147|gb|EGU11097.1| putative LRX2 [Rhodotorula glutinis ATCC 204091]</fullName>
    </submittedName>
</protein>
<evidence type="ECO:0000313" key="3">
    <source>
        <dbReference type="Proteomes" id="UP000199069"/>
    </source>
</evidence>
<feature type="region of interest" description="Disordered" evidence="1">
    <location>
        <begin position="1"/>
        <end position="47"/>
    </location>
</feature>
<sequence>MWDQMPLVDSESRKEGAGSSWRRVARIGESGDSPTRTMSEVDRAEAPVDGVESMRTAMYDPKSAPALLDGNARTLLTAPASPTLLQRLDNLVLRLICPRNAMHDKPGQGERGGGCETGIGGC</sequence>
<gene>
    <name evidence="2" type="primary">FGENESH: predicted gene_10.325</name>
    <name evidence="2" type="ORF">BN2166_0054880</name>
</gene>